<reference evidence="2" key="4">
    <citation type="submission" date="2025-05" db="UniProtKB">
        <authorList>
            <consortium name="EnsemblFungi"/>
        </authorList>
    </citation>
    <scope>IDENTIFICATION</scope>
    <source>
        <strain evidence="2">isolate 1-1 / race 1 (BBBD)</strain>
    </source>
</reference>
<dbReference type="EMBL" id="ADAS02000002">
    <property type="protein sequence ID" value="OAV99673.1"/>
    <property type="molecule type" value="Genomic_DNA"/>
</dbReference>
<accession>A0A180H5G7</accession>
<dbReference type="VEuPathDB" id="FungiDB:PTTG_10773"/>
<reference evidence="2 3" key="3">
    <citation type="journal article" date="2017" name="G3 (Bethesda)">
        <title>Comparative analysis highlights variable genome content of wheat rusts and divergence of the mating loci.</title>
        <authorList>
            <person name="Cuomo C.A."/>
            <person name="Bakkeren G."/>
            <person name="Khalil H.B."/>
            <person name="Panwar V."/>
            <person name="Joly D."/>
            <person name="Linning R."/>
            <person name="Sakthikumar S."/>
            <person name="Song X."/>
            <person name="Adiconis X."/>
            <person name="Fan L."/>
            <person name="Goldberg J.M."/>
            <person name="Levin J.Z."/>
            <person name="Young S."/>
            <person name="Zeng Q."/>
            <person name="Anikster Y."/>
            <person name="Bruce M."/>
            <person name="Wang M."/>
            <person name="Yin C."/>
            <person name="McCallum B."/>
            <person name="Szabo L.J."/>
            <person name="Hulbert S."/>
            <person name="Chen X."/>
            <person name="Fellers J.P."/>
        </authorList>
    </citation>
    <scope>NUCLEOTIDE SEQUENCE</scope>
    <source>
        <strain evidence="2">isolate 1-1 / race 1 (BBBD)</strain>
        <strain evidence="3">Isolate 1-1 / race 1 (BBBD)</strain>
    </source>
</reference>
<evidence type="ECO:0000313" key="2">
    <source>
        <dbReference type="EnsemblFungi" id="PTTG_10773-t43_1-p1"/>
    </source>
</evidence>
<reference evidence="1" key="1">
    <citation type="submission" date="2009-11" db="EMBL/GenBank/DDBJ databases">
        <authorList>
            <consortium name="The Broad Institute Genome Sequencing Platform"/>
            <person name="Ward D."/>
            <person name="Feldgarden M."/>
            <person name="Earl A."/>
            <person name="Young S.K."/>
            <person name="Zeng Q."/>
            <person name="Koehrsen M."/>
            <person name="Alvarado L."/>
            <person name="Berlin A."/>
            <person name="Bochicchio J."/>
            <person name="Borenstein D."/>
            <person name="Chapman S.B."/>
            <person name="Chen Z."/>
            <person name="Engels R."/>
            <person name="Freedman E."/>
            <person name="Gellesch M."/>
            <person name="Goldberg J."/>
            <person name="Griggs A."/>
            <person name="Gujja S."/>
            <person name="Heilman E."/>
            <person name="Heiman D."/>
            <person name="Hepburn T."/>
            <person name="Howarth C."/>
            <person name="Jen D."/>
            <person name="Larson L."/>
            <person name="Lewis B."/>
            <person name="Mehta T."/>
            <person name="Park D."/>
            <person name="Pearson M."/>
            <person name="Roberts A."/>
            <person name="Saif S."/>
            <person name="Shea T."/>
            <person name="Shenoy N."/>
            <person name="Sisk P."/>
            <person name="Stolte C."/>
            <person name="Sykes S."/>
            <person name="Thomson T."/>
            <person name="Walk T."/>
            <person name="White J."/>
            <person name="Yandava C."/>
            <person name="Izard J."/>
            <person name="Baranova O.V."/>
            <person name="Blanton J.M."/>
            <person name="Tanner A.C."/>
            <person name="Dewhirst F.E."/>
            <person name="Haas B."/>
            <person name="Nusbaum C."/>
            <person name="Birren B."/>
        </authorList>
    </citation>
    <scope>NUCLEOTIDE SEQUENCE [LARGE SCALE GENOMIC DNA]</scope>
    <source>
        <strain evidence="1">1-1 BBBD Race 1</strain>
    </source>
</reference>
<sequence>LASTALNLASGTLDLDLLPAALRSFSNRPAEPLNGPLAAFTSSATYPIAHHGKTCLALPLFFATAEIKDNPHNFGEFRPPPTVFHTAHASSHLLTLFNQLPIPDNAAKAHNNPFLFLPGRTRQPQRPLPSPHEPIGINQQRTCMINRSGVTGLQLTPSVSHTPTQLADHTCLALSLNVPRYRPLPVSTPLPSRQTVHPACVGTYP</sequence>
<feature type="non-terminal residue" evidence="1">
    <location>
        <position position="205"/>
    </location>
</feature>
<evidence type="ECO:0000313" key="1">
    <source>
        <dbReference type="EMBL" id="OAV99673.1"/>
    </source>
</evidence>
<dbReference type="EnsemblFungi" id="PTTG_10773-t43_1">
    <property type="protein sequence ID" value="PTTG_10773-t43_1-p1"/>
    <property type="gene ID" value="PTTG_10773"/>
</dbReference>
<dbReference type="AlphaFoldDB" id="A0A180H5G7"/>
<keyword evidence="3" id="KW-1185">Reference proteome</keyword>
<evidence type="ECO:0000313" key="3">
    <source>
        <dbReference type="Proteomes" id="UP000005240"/>
    </source>
</evidence>
<organism evidence="1">
    <name type="scientific">Puccinia triticina (isolate 1-1 / race 1 (BBBD))</name>
    <name type="common">Brown leaf rust fungus</name>
    <dbReference type="NCBI Taxonomy" id="630390"/>
    <lineage>
        <taxon>Eukaryota</taxon>
        <taxon>Fungi</taxon>
        <taxon>Dikarya</taxon>
        <taxon>Basidiomycota</taxon>
        <taxon>Pucciniomycotina</taxon>
        <taxon>Pucciniomycetes</taxon>
        <taxon>Pucciniales</taxon>
        <taxon>Pucciniaceae</taxon>
        <taxon>Puccinia</taxon>
    </lineage>
</organism>
<protein>
    <submittedName>
        <fullName evidence="1 2">Uncharacterized protein</fullName>
    </submittedName>
</protein>
<dbReference type="Proteomes" id="UP000005240">
    <property type="component" value="Unassembled WGS sequence"/>
</dbReference>
<reference evidence="1" key="2">
    <citation type="submission" date="2016-05" db="EMBL/GenBank/DDBJ databases">
        <title>Comparative analysis highlights variable genome content of wheat rusts and divergence of the mating loci.</title>
        <authorList>
            <person name="Cuomo C.A."/>
            <person name="Bakkeren G."/>
            <person name="Szabo L."/>
            <person name="Khalil H."/>
            <person name="Joly D."/>
            <person name="Goldberg J."/>
            <person name="Young S."/>
            <person name="Zeng Q."/>
            <person name="Fellers J."/>
        </authorList>
    </citation>
    <scope>NUCLEOTIDE SEQUENCE [LARGE SCALE GENOMIC DNA]</scope>
    <source>
        <strain evidence="1">1-1 BBBD Race 1</strain>
    </source>
</reference>
<feature type="non-terminal residue" evidence="1">
    <location>
        <position position="1"/>
    </location>
</feature>
<gene>
    <name evidence="1" type="ORF">PTTG_10773</name>
</gene>
<proteinExistence type="predicted"/>
<name>A0A180H5G7_PUCT1</name>